<evidence type="ECO:0000259" key="12">
    <source>
        <dbReference type="PROSITE" id="PS50972"/>
    </source>
</evidence>
<organism evidence="13 14">
    <name type="scientific">Abditibacterium utsteinense</name>
    <dbReference type="NCBI Taxonomy" id="1960156"/>
    <lineage>
        <taxon>Bacteria</taxon>
        <taxon>Pseudomonadati</taxon>
        <taxon>Abditibacteriota</taxon>
        <taxon>Abditibacteriia</taxon>
        <taxon>Abditibacteriales</taxon>
        <taxon>Abditibacteriaceae</taxon>
        <taxon>Abditibacterium</taxon>
    </lineage>
</organism>
<dbReference type="EC" id="2.5.1.15" evidence="5"/>
<dbReference type="NCBIfam" id="TIGR01496">
    <property type="entry name" value="DHPS"/>
    <property type="match status" value="1"/>
</dbReference>
<dbReference type="InterPro" id="IPR000489">
    <property type="entry name" value="Pterin-binding_dom"/>
</dbReference>
<comment type="similarity">
    <text evidence="4">Belongs to the DHPS family.</text>
</comment>
<evidence type="ECO:0000313" key="14">
    <source>
        <dbReference type="Proteomes" id="UP000237684"/>
    </source>
</evidence>
<keyword evidence="8" id="KW-0479">Metal-binding</keyword>
<dbReference type="AlphaFoldDB" id="A0A2S8SXH4"/>
<proteinExistence type="inferred from homology"/>
<dbReference type="GO" id="GO:0046654">
    <property type="term" value="P:tetrahydrofolate biosynthetic process"/>
    <property type="evidence" value="ECO:0007669"/>
    <property type="project" value="TreeGrafter"/>
</dbReference>
<dbReference type="CDD" id="cd00739">
    <property type="entry name" value="DHPS"/>
    <property type="match status" value="1"/>
</dbReference>
<dbReference type="InParanoid" id="A0A2S8SXH4"/>
<dbReference type="FunFam" id="3.20.20.20:FF:000006">
    <property type="entry name" value="Dihydropteroate synthase"/>
    <property type="match status" value="1"/>
</dbReference>
<accession>A0A2S8SXH4</accession>
<keyword evidence="7" id="KW-0808">Transferase</keyword>
<evidence type="ECO:0000313" key="13">
    <source>
        <dbReference type="EMBL" id="PQV65503.1"/>
    </source>
</evidence>
<dbReference type="EMBL" id="NIGF01000001">
    <property type="protein sequence ID" value="PQV65503.1"/>
    <property type="molecule type" value="Genomic_DNA"/>
</dbReference>
<comment type="cofactor">
    <cofactor evidence="2">
        <name>Mg(2+)</name>
        <dbReference type="ChEBI" id="CHEBI:18420"/>
    </cofactor>
</comment>
<feature type="domain" description="Pterin-binding" evidence="12">
    <location>
        <begin position="17"/>
        <end position="272"/>
    </location>
</feature>
<evidence type="ECO:0000256" key="2">
    <source>
        <dbReference type="ARBA" id="ARBA00001946"/>
    </source>
</evidence>
<dbReference type="FunCoup" id="A0A2S8SXH4">
    <property type="interactions" value="390"/>
</dbReference>
<gene>
    <name evidence="13" type="ORF">B1R32_101245</name>
</gene>
<dbReference type="SUPFAM" id="SSF51717">
    <property type="entry name" value="Dihydropteroate synthetase-like"/>
    <property type="match status" value="1"/>
</dbReference>
<dbReference type="PANTHER" id="PTHR20941:SF1">
    <property type="entry name" value="FOLIC ACID SYNTHESIS PROTEIN FOL1"/>
    <property type="match status" value="1"/>
</dbReference>
<dbReference type="Pfam" id="PF00809">
    <property type="entry name" value="Pterin_bind"/>
    <property type="match status" value="1"/>
</dbReference>
<evidence type="ECO:0000256" key="3">
    <source>
        <dbReference type="ARBA" id="ARBA00004763"/>
    </source>
</evidence>
<evidence type="ECO:0000256" key="8">
    <source>
        <dbReference type="ARBA" id="ARBA00022723"/>
    </source>
</evidence>
<dbReference type="InterPro" id="IPR011005">
    <property type="entry name" value="Dihydropteroate_synth-like_sf"/>
</dbReference>
<dbReference type="InterPro" id="IPR045031">
    <property type="entry name" value="DHP_synth-like"/>
</dbReference>
<evidence type="ECO:0000256" key="5">
    <source>
        <dbReference type="ARBA" id="ARBA00012458"/>
    </source>
</evidence>
<keyword evidence="9" id="KW-0460">Magnesium</keyword>
<dbReference type="RefSeq" id="WP_105482232.1">
    <property type="nucleotide sequence ID" value="NZ_NIGF01000001.1"/>
</dbReference>
<reference evidence="13 14" key="1">
    <citation type="journal article" date="2018" name="Syst. Appl. Microbiol.">
        <title>Abditibacterium utsteinense sp. nov., the first cultivated member of candidate phylum FBP, isolated from ice-free Antarctic soil samples.</title>
        <authorList>
            <person name="Tahon G."/>
            <person name="Tytgat B."/>
            <person name="Lebbe L."/>
            <person name="Carlier A."/>
            <person name="Willems A."/>
        </authorList>
    </citation>
    <scope>NUCLEOTIDE SEQUENCE [LARGE SCALE GENOMIC DNA]</scope>
    <source>
        <strain evidence="13 14">LMG 29911</strain>
    </source>
</reference>
<keyword evidence="10" id="KW-0289">Folate biosynthesis</keyword>
<name>A0A2S8SXH4_9BACT</name>
<dbReference type="PROSITE" id="PS50972">
    <property type="entry name" value="PTERIN_BINDING"/>
    <property type="match status" value="1"/>
</dbReference>
<dbReference type="GO" id="GO:0046872">
    <property type="term" value="F:metal ion binding"/>
    <property type="evidence" value="ECO:0007669"/>
    <property type="project" value="UniProtKB-KW"/>
</dbReference>
<comment type="caution">
    <text evidence="13">The sequence shown here is derived from an EMBL/GenBank/DDBJ whole genome shotgun (WGS) entry which is preliminary data.</text>
</comment>
<dbReference type="InterPro" id="IPR006390">
    <property type="entry name" value="DHP_synth_dom"/>
</dbReference>
<evidence type="ECO:0000256" key="11">
    <source>
        <dbReference type="ARBA" id="ARBA00030193"/>
    </source>
</evidence>
<dbReference type="PROSITE" id="PS00793">
    <property type="entry name" value="DHPS_2"/>
    <property type="match status" value="1"/>
</dbReference>
<evidence type="ECO:0000256" key="1">
    <source>
        <dbReference type="ARBA" id="ARBA00000012"/>
    </source>
</evidence>
<evidence type="ECO:0000256" key="7">
    <source>
        <dbReference type="ARBA" id="ARBA00022679"/>
    </source>
</evidence>
<keyword evidence="14" id="KW-1185">Reference proteome</keyword>
<dbReference type="GO" id="GO:0046656">
    <property type="term" value="P:folic acid biosynthetic process"/>
    <property type="evidence" value="ECO:0007669"/>
    <property type="project" value="UniProtKB-KW"/>
</dbReference>
<dbReference type="GO" id="GO:0005829">
    <property type="term" value="C:cytosol"/>
    <property type="evidence" value="ECO:0007669"/>
    <property type="project" value="TreeGrafter"/>
</dbReference>
<comment type="catalytic activity">
    <reaction evidence="1">
        <text>(7,8-dihydropterin-6-yl)methyl diphosphate + 4-aminobenzoate = 7,8-dihydropteroate + diphosphate</text>
        <dbReference type="Rhea" id="RHEA:19949"/>
        <dbReference type="ChEBI" id="CHEBI:17836"/>
        <dbReference type="ChEBI" id="CHEBI:17839"/>
        <dbReference type="ChEBI" id="CHEBI:33019"/>
        <dbReference type="ChEBI" id="CHEBI:72950"/>
        <dbReference type="EC" id="2.5.1.15"/>
    </reaction>
</comment>
<evidence type="ECO:0000256" key="9">
    <source>
        <dbReference type="ARBA" id="ARBA00022842"/>
    </source>
</evidence>
<dbReference type="GO" id="GO:0004156">
    <property type="term" value="F:dihydropteroate synthase activity"/>
    <property type="evidence" value="ECO:0007669"/>
    <property type="project" value="UniProtKB-EC"/>
</dbReference>
<sequence length="279" mass="29928">MKIWKCAHHDLELGRKTYVMGIVNATPDSFSGDGELGEAAFNRALQLIEDGADILDIGGESTRPGALPVSLDEELSRVLPLIEKLASCTRIPISIDSTKNVVARRAVEVGASIINDVSGATFDEKMLEVVAQTNAGIILMHLRGTPQKMKASENFGEENDVIAEILTFWRARLGAARQSGIADERIAFDAGFGFGKSLEENLEILRRGCELSDFGFPTLSGTSRKSTLGKILGDAPADERIFGTAAATAIAIANGADIIRVHDVKEMAQVARVCDAICR</sequence>
<dbReference type="Proteomes" id="UP000237684">
    <property type="component" value="Unassembled WGS sequence"/>
</dbReference>
<dbReference type="OrthoDB" id="9811744at2"/>
<evidence type="ECO:0000256" key="10">
    <source>
        <dbReference type="ARBA" id="ARBA00022909"/>
    </source>
</evidence>
<evidence type="ECO:0000256" key="4">
    <source>
        <dbReference type="ARBA" id="ARBA00009503"/>
    </source>
</evidence>
<protein>
    <recommendedName>
        <fullName evidence="6">Dihydropteroate synthase</fullName>
        <ecNumber evidence="5">2.5.1.15</ecNumber>
    </recommendedName>
    <alternativeName>
        <fullName evidence="11">Dihydropteroate pyrophosphorylase</fullName>
    </alternativeName>
</protein>
<comment type="pathway">
    <text evidence="3">Cofactor biosynthesis; tetrahydrofolate biosynthesis; 7,8-dihydrofolate from 2-amino-4-hydroxy-6-hydroxymethyl-7,8-dihydropteridine diphosphate and 4-aminobenzoate: step 1/2.</text>
</comment>
<dbReference type="Gene3D" id="3.20.20.20">
    <property type="entry name" value="Dihydropteroate synthase-like"/>
    <property type="match status" value="1"/>
</dbReference>
<evidence type="ECO:0000256" key="6">
    <source>
        <dbReference type="ARBA" id="ARBA00016919"/>
    </source>
</evidence>
<dbReference type="PANTHER" id="PTHR20941">
    <property type="entry name" value="FOLATE SYNTHESIS PROTEINS"/>
    <property type="match status" value="1"/>
</dbReference>